<feature type="transmembrane region" description="Helical" evidence="6">
    <location>
        <begin position="174"/>
        <end position="199"/>
    </location>
</feature>
<dbReference type="PROSITE" id="PS50928">
    <property type="entry name" value="ABC_TM1"/>
    <property type="match status" value="1"/>
</dbReference>
<organism evidence="8 9">
    <name type="scientific">Umezawaea endophytica</name>
    <dbReference type="NCBI Taxonomy" id="1654476"/>
    <lineage>
        <taxon>Bacteria</taxon>
        <taxon>Bacillati</taxon>
        <taxon>Actinomycetota</taxon>
        <taxon>Actinomycetes</taxon>
        <taxon>Pseudonocardiales</taxon>
        <taxon>Pseudonocardiaceae</taxon>
        <taxon>Umezawaea</taxon>
    </lineage>
</organism>
<comment type="caution">
    <text evidence="8">The sequence shown here is derived from an EMBL/GenBank/DDBJ whole genome shotgun (WGS) entry which is preliminary data.</text>
</comment>
<evidence type="ECO:0000256" key="3">
    <source>
        <dbReference type="ARBA" id="ARBA00022692"/>
    </source>
</evidence>
<keyword evidence="3 6" id="KW-0812">Transmembrane</keyword>
<feature type="transmembrane region" description="Helical" evidence="6">
    <location>
        <begin position="20"/>
        <end position="43"/>
    </location>
</feature>
<dbReference type="GO" id="GO:0031460">
    <property type="term" value="P:glycine betaine transport"/>
    <property type="evidence" value="ECO:0007669"/>
    <property type="project" value="TreeGrafter"/>
</dbReference>
<proteinExistence type="inferred from homology"/>
<keyword evidence="2 6" id="KW-0813">Transport</keyword>
<evidence type="ECO:0000259" key="7">
    <source>
        <dbReference type="PROSITE" id="PS50928"/>
    </source>
</evidence>
<evidence type="ECO:0000256" key="1">
    <source>
        <dbReference type="ARBA" id="ARBA00004141"/>
    </source>
</evidence>
<sequence>MKWSWIPDHAGDLVTITLLHLRMTGTAVFFGLLVALPLGLLAYRVPRLKSVVLGVSSLLFTIPSVALFTLLLPLTGLTPTTVVVGLTVYTLVVLVRNTVEGLESVPPKVAEAARAMGYDRVRTLVTVELPLALPVIMAGLRIATVMTISLVSVGLVIGQGALGQLFVDGFQRDFGVPIIAGIVITLLLALVADALLVGVQRVLTPWHRTGR</sequence>
<evidence type="ECO:0000256" key="4">
    <source>
        <dbReference type="ARBA" id="ARBA00022989"/>
    </source>
</evidence>
<evidence type="ECO:0000313" key="9">
    <source>
        <dbReference type="Proteomes" id="UP001141259"/>
    </source>
</evidence>
<evidence type="ECO:0000313" key="8">
    <source>
        <dbReference type="EMBL" id="MCS7475454.1"/>
    </source>
</evidence>
<dbReference type="AlphaFoldDB" id="A0A9X2ZXK8"/>
<protein>
    <submittedName>
        <fullName evidence="8">ABC transporter permease subunit</fullName>
    </submittedName>
</protein>
<dbReference type="InterPro" id="IPR051204">
    <property type="entry name" value="ABC_transp_perm/SBD"/>
</dbReference>
<evidence type="ECO:0000256" key="6">
    <source>
        <dbReference type="RuleBase" id="RU363032"/>
    </source>
</evidence>
<dbReference type="Gene3D" id="1.10.3720.10">
    <property type="entry name" value="MetI-like"/>
    <property type="match status" value="1"/>
</dbReference>
<comment type="similarity">
    <text evidence="6">Belongs to the binding-protein-dependent transport system permease family.</text>
</comment>
<reference evidence="8" key="1">
    <citation type="submission" date="2022-08" db="EMBL/GenBank/DDBJ databases">
        <authorList>
            <person name="Tistechok S."/>
            <person name="Samborskyy M."/>
            <person name="Roman I."/>
        </authorList>
    </citation>
    <scope>NUCLEOTIDE SEQUENCE</scope>
    <source>
        <strain evidence="8">DSM 103496</strain>
    </source>
</reference>
<evidence type="ECO:0000256" key="2">
    <source>
        <dbReference type="ARBA" id="ARBA00022448"/>
    </source>
</evidence>
<feature type="domain" description="ABC transmembrane type-1" evidence="7">
    <location>
        <begin position="17"/>
        <end position="196"/>
    </location>
</feature>
<name>A0A9X2ZXK8_9PSEU</name>
<keyword evidence="9" id="KW-1185">Reference proteome</keyword>
<dbReference type="CDD" id="cd06261">
    <property type="entry name" value="TM_PBP2"/>
    <property type="match status" value="1"/>
</dbReference>
<gene>
    <name evidence="8" type="ORF">NZH93_01195</name>
</gene>
<dbReference type="PANTHER" id="PTHR30177:SF4">
    <property type="entry name" value="OSMOPROTECTANT IMPORT PERMEASE PROTEIN OSMW"/>
    <property type="match status" value="1"/>
</dbReference>
<dbReference type="EMBL" id="JANYMP010000001">
    <property type="protein sequence ID" value="MCS7475454.1"/>
    <property type="molecule type" value="Genomic_DNA"/>
</dbReference>
<dbReference type="PANTHER" id="PTHR30177">
    <property type="entry name" value="GLYCINE BETAINE/L-PROLINE TRANSPORT SYSTEM PERMEASE PROTEIN PROW"/>
    <property type="match status" value="1"/>
</dbReference>
<dbReference type="InterPro" id="IPR035906">
    <property type="entry name" value="MetI-like_sf"/>
</dbReference>
<accession>A0A9X2ZXK8</accession>
<comment type="subcellular location">
    <subcellularLocation>
        <location evidence="6">Cell membrane</location>
        <topology evidence="6">Multi-pass membrane protein</topology>
    </subcellularLocation>
    <subcellularLocation>
        <location evidence="1">Membrane</location>
        <topology evidence="1">Multi-pass membrane protein</topology>
    </subcellularLocation>
</comment>
<dbReference type="Pfam" id="PF00528">
    <property type="entry name" value="BPD_transp_1"/>
    <property type="match status" value="1"/>
</dbReference>
<dbReference type="Proteomes" id="UP001141259">
    <property type="component" value="Unassembled WGS sequence"/>
</dbReference>
<keyword evidence="5 6" id="KW-0472">Membrane</keyword>
<feature type="transmembrane region" description="Helical" evidence="6">
    <location>
        <begin position="50"/>
        <end position="71"/>
    </location>
</feature>
<feature type="transmembrane region" description="Helical" evidence="6">
    <location>
        <begin position="77"/>
        <end position="95"/>
    </location>
</feature>
<evidence type="ECO:0000256" key="5">
    <source>
        <dbReference type="ARBA" id="ARBA00023136"/>
    </source>
</evidence>
<dbReference type="SUPFAM" id="SSF161098">
    <property type="entry name" value="MetI-like"/>
    <property type="match status" value="1"/>
</dbReference>
<feature type="transmembrane region" description="Helical" evidence="6">
    <location>
        <begin position="142"/>
        <end position="162"/>
    </location>
</feature>
<dbReference type="InterPro" id="IPR000515">
    <property type="entry name" value="MetI-like"/>
</dbReference>
<dbReference type="GO" id="GO:0055085">
    <property type="term" value="P:transmembrane transport"/>
    <property type="evidence" value="ECO:0007669"/>
    <property type="project" value="InterPro"/>
</dbReference>
<dbReference type="RefSeq" id="WP_259620970.1">
    <property type="nucleotide sequence ID" value="NZ_JANYMP010000001.1"/>
</dbReference>
<dbReference type="GO" id="GO:0005886">
    <property type="term" value="C:plasma membrane"/>
    <property type="evidence" value="ECO:0007669"/>
    <property type="project" value="UniProtKB-SubCell"/>
</dbReference>
<keyword evidence="4 6" id="KW-1133">Transmembrane helix</keyword>